<dbReference type="Pfam" id="PF09990">
    <property type="entry name" value="DUF2231"/>
    <property type="match status" value="1"/>
</dbReference>
<feature type="transmembrane region" description="Helical" evidence="1">
    <location>
        <begin position="118"/>
        <end position="139"/>
    </location>
</feature>
<dbReference type="eggNOG" id="COG4244">
    <property type="taxonomic scope" value="Bacteria"/>
</dbReference>
<keyword evidence="4" id="KW-1185">Reference proteome</keyword>
<feature type="transmembrane region" description="Helical" evidence="1">
    <location>
        <begin position="52"/>
        <end position="71"/>
    </location>
</feature>
<sequence length="165" mass="19042">MIEIIPNIHPFLVHFSIALTIVCFILLNLGYGFSFLKLDRISKKCFDSAEMILYMLGIFIILTIFAGFYAFYTVNFHNMIAHKAMVLHRNIALIFTFSIFIFIIWAVILSRKKKFPSAFFMMGFIIPVCLALFTGYLGAELVYRHSIGVIKNVEVLQNHSNNHQH</sequence>
<dbReference type="AlphaFoldDB" id="A0A097EM88"/>
<evidence type="ECO:0000313" key="3">
    <source>
        <dbReference type="EMBL" id="AIT08680.1"/>
    </source>
</evidence>
<accession>A0A097EM88</accession>
<protein>
    <recommendedName>
        <fullName evidence="2">DUF2231 domain-containing protein</fullName>
    </recommendedName>
</protein>
<dbReference type="STRING" id="1547445.LO80_00940"/>
<keyword evidence="1" id="KW-1133">Transmembrane helix</keyword>
<feature type="transmembrane region" description="Helical" evidence="1">
    <location>
        <begin position="91"/>
        <end position="109"/>
    </location>
</feature>
<evidence type="ECO:0000256" key="1">
    <source>
        <dbReference type="SAM" id="Phobius"/>
    </source>
</evidence>
<dbReference type="Proteomes" id="UP000029672">
    <property type="component" value="Chromosome"/>
</dbReference>
<feature type="domain" description="DUF2231" evidence="2">
    <location>
        <begin position="7"/>
        <end position="149"/>
    </location>
</feature>
<feature type="transmembrane region" description="Helical" evidence="1">
    <location>
        <begin position="12"/>
        <end position="31"/>
    </location>
</feature>
<dbReference type="InterPro" id="IPR019251">
    <property type="entry name" value="DUF2231_TM"/>
</dbReference>
<gene>
    <name evidence="3" type="ORF">LO80_00940</name>
</gene>
<proteinExistence type="predicted"/>
<dbReference type="KEGG" id="frf:LO80_00940"/>
<reference evidence="3 4" key="1">
    <citation type="submission" date="2014-10" db="EMBL/GenBank/DDBJ databases">
        <title>Whole genome sequence of Francisella endociliophora strain FSC1006, isolated from a laboratory culture of the marine ciliate Euplotes raikovi.</title>
        <authorList>
            <person name="Granberg M."/>
            <person name="Backman S."/>
            <person name="Lundmark E."/>
            <person name="Nilsson E."/>
            <person name="Karlsson E."/>
            <person name="Thelaus J."/>
            <person name="Ohrman C."/>
            <person name="Larkeryd A."/>
            <person name="Stenberg P."/>
        </authorList>
    </citation>
    <scope>NUCLEOTIDE SEQUENCE [LARGE SCALE GENOMIC DNA]</scope>
    <source>
        <strain evidence="3 4">FSC1006</strain>
    </source>
</reference>
<keyword evidence="1" id="KW-0472">Membrane</keyword>
<dbReference type="RefSeq" id="WP_040007718.1">
    <property type="nucleotide sequence ID" value="NZ_CP009574.1"/>
</dbReference>
<dbReference type="EMBL" id="CP009574">
    <property type="protein sequence ID" value="AIT08680.1"/>
    <property type="molecule type" value="Genomic_DNA"/>
</dbReference>
<evidence type="ECO:0000313" key="4">
    <source>
        <dbReference type="Proteomes" id="UP000029672"/>
    </source>
</evidence>
<organism evidence="3 4">
    <name type="scientific">Candidatus Francisella endociliophora</name>
    <dbReference type="NCBI Taxonomy" id="653937"/>
    <lineage>
        <taxon>Bacteria</taxon>
        <taxon>Pseudomonadati</taxon>
        <taxon>Pseudomonadota</taxon>
        <taxon>Gammaproteobacteria</taxon>
        <taxon>Thiotrichales</taxon>
        <taxon>Francisellaceae</taxon>
        <taxon>Francisella</taxon>
    </lineage>
</organism>
<keyword evidence="1" id="KW-0812">Transmembrane</keyword>
<name>A0A097EM88_9GAMM</name>
<evidence type="ECO:0000259" key="2">
    <source>
        <dbReference type="Pfam" id="PF09990"/>
    </source>
</evidence>
<dbReference type="HOGENOM" id="CLU_114916_0_0_6"/>
<dbReference type="OrthoDB" id="5574313at2"/>